<keyword evidence="5" id="KW-1185">Reference proteome</keyword>
<dbReference type="Pfam" id="PF00171">
    <property type="entry name" value="Aldedh"/>
    <property type="match status" value="1"/>
</dbReference>
<dbReference type="Gene3D" id="3.40.605.10">
    <property type="entry name" value="Aldehyde Dehydrogenase, Chain A, domain 1"/>
    <property type="match status" value="1"/>
</dbReference>
<dbReference type="GO" id="GO:0004029">
    <property type="term" value="F:aldehyde dehydrogenase (NAD+) activity"/>
    <property type="evidence" value="ECO:0007669"/>
    <property type="project" value="TreeGrafter"/>
</dbReference>
<accession>A0A8I3A8T5</accession>
<gene>
    <name evidence="4" type="ORF">JVT61DRAFT_4866</name>
</gene>
<dbReference type="InterPro" id="IPR012394">
    <property type="entry name" value="Aldehyde_DH_NAD(P)"/>
</dbReference>
<keyword evidence="2" id="KW-0560">Oxidoreductase</keyword>
<dbReference type="PANTHER" id="PTHR43570:SF16">
    <property type="entry name" value="ALDEHYDE DEHYDROGENASE TYPE III, ISOFORM Q"/>
    <property type="match status" value="1"/>
</dbReference>
<dbReference type="GO" id="GO:0005737">
    <property type="term" value="C:cytoplasm"/>
    <property type="evidence" value="ECO:0007669"/>
    <property type="project" value="TreeGrafter"/>
</dbReference>
<feature type="domain" description="Aldehyde dehydrogenase" evidence="3">
    <location>
        <begin position="18"/>
        <end position="349"/>
    </location>
</feature>
<evidence type="ECO:0000313" key="5">
    <source>
        <dbReference type="Proteomes" id="UP000683000"/>
    </source>
</evidence>
<dbReference type="SUPFAM" id="SSF53720">
    <property type="entry name" value="ALDH-like"/>
    <property type="match status" value="1"/>
</dbReference>
<dbReference type="EMBL" id="JAGFBS010000019">
    <property type="protein sequence ID" value="KAG6374211.1"/>
    <property type="molecule type" value="Genomic_DNA"/>
</dbReference>
<evidence type="ECO:0000256" key="1">
    <source>
        <dbReference type="ARBA" id="ARBA00009986"/>
    </source>
</evidence>
<dbReference type="FunFam" id="3.40.309.10:FF:000003">
    <property type="entry name" value="Aldehyde dehydrogenase"/>
    <property type="match status" value="1"/>
</dbReference>
<evidence type="ECO:0000313" key="4">
    <source>
        <dbReference type="EMBL" id="KAG6374211.1"/>
    </source>
</evidence>
<reference evidence="4" key="1">
    <citation type="submission" date="2021-03" db="EMBL/GenBank/DDBJ databases">
        <title>Evolutionary innovations through gain and loss of genes in the ectomycorrhizal Boletales.</title>
        <authorList>
            <person name="Wu G."/>
            <person name="Miyauchi S."/>
            <person name="Morin E."/>
            <person name="Yang Z.-L."/>
            <person name="Xu J."/>
            <person name="Martin F.M."/>
        </authorList>
    </citation>
    <scope>NUCLEOTIDE SEQUENCE</scope>
    <source>
        <strain evidence="4">BR01</strain>
    </source>
</reference>
<dbReference type="Gene3D" id="3.40.309.10">
    <property type="entry name" value="Aldehyde Dehydrogenase, Chain A, domain 2"/>
    <property type="match status" value="1"/>
</dbReference>
<dbReference type="OrthoDB" id="440325at2759"/>
<dbReference type="Proteomes" id="UP000683000">
    <property type="component" value="Unassembled WGS sequence"/>
</dbReference>
<dbReference type="InterPro" id="IPR016162">
    <property type="entry name" value="Ald_DH_N"/>
</dbReference>
<organism evidence="4 5">
    <name type="scientific">Boletus reticuloceps</name>
    <dbReference type="NCBI Taxonomy" id="495285"/>
    <lineage>
        <taxon>Eukaryota</taxon>
        <taxon>Fungi</taxon>
        <taxon>Dikarya</taxon>
        <taxon>Basidiomycota</taxon>
        <taxon>Agaricomycotina</taxon>
        <taxon>Agaricomycetes</taxon>
        <taxon>Agaricomycetidae</taxon>
        <taxon>Boletales</taxon>
        <taxon>Boletineae</taxon>
        <taxon>Boletaceae</taxon>
        <taxon>Boletoideae</taxon>
        <taxon>Boletus</taxon>
    </lineage>
</organism>
<dbReference type="InterPro" id="IPR015590">
    <property type="entry name" value="Aldehyde_DH_dom"/>
</dbReference>
<dbReference type="AlphaFoldDB" id="A0A8I3A8T5"/>
<proteinExistence type="inferred from homology"/>
<protein>
    <submittedName>
        <fullName evidence="4">Aldehyde dehydrogenase</fullName>
    </submittedName>
</protein>
<sequence>MVPYWFRETSDTYPPYSIFKAPRGTVLIMSPWNYPFILTFQPLIGAIAAGCCAAIKPSEVSPHLSQLISDLLPKYLDPSAYQIVNGAVPETTKLLELQWDHIFYTGNGRVARILAVAAAKHLTPLALELGGKCPVLVDSTYDMDLAAKRILWGKCNNAGQICVAPDYILVPRSKQDEFVEGLKKAYRTFFPDSALGASHYGSIVNDSHFNRLSSLLERTKGEKVTDIIEGRKDVARKRIEPTVVKNVQDGDPLLEEELFGPILPIIPVDSLDEALAFINARPHPLVLYAFTEDPNIKQRLIDETQSGGLVFNDTFQQLTVDELPFAGVGESGYGYQVMKYTYDTYTQLRSSVDIPKEAEPSLQLRYPPHGPEAVKALSRAVHLPIPQSALNGH</sequence>
<dbReference type="GO" id="GO:0006081">
    <property type="term" value="P:aldehyde metabolic process"/>
    <property type="evidence" value="ECO:0007669"/>
    <property type="project" value="InterPro"/>
</dbReference>
<evidence type="ECO:0000259" key="3">
    <source>
        <dbReference type="Pfam" id="PF00171"/>
    </source>
</evidence>
<comment type="similarity">
    <text evidence="1">Belongs to the aldehyde dehydrogenase family.</text>
</comment>
<comment type="caution">
    <text evidence="4">The sequence shown here is derived from an EMBL/GenBank/DDBJ whole genome shotgun (WGS) entry which is preliminary data.</text>
</comment>
<dbReference type="InterPro" id="IPR016163">
    <property type="entry name" value="Ald_DH_C"/>
</dbReference>
<evidence type="ECO:0000256" key="2">
    <source>
        <dbReference type="ARBA" id="ARBA00023002"/>
    </source>
</evidence>
<dbReference type="InterPro" id="IPR016161">
    <property type="entry name" value="Ald_DH/histidinol_DH"/>
</dbReference>
<dbReference type="PANTHER" id="PTHR43570">
    <property type="entry name" value="ALDEHYDE DEHYDROGENASE"/>
    <property type="match status" value="1"/>
</dbReference>
<name>A0A8I3A8T5_9AGAM</name>